<dbReference type="InterPro" id="IPR050822">
    <property type="entry name" value="Cerebellin_Synaptic_Org"/>
</dbReference>
<keyword evidence="3" id="KW-0732">Signal</keyword>
<feature type="coiled-coil region" evidence="4">
    <location>
        <begin position="136"/>
        <end position="191"/>
    </location>
</feature>
<reference evidence="7 8" key="1">
    <citation type="submission" date="2022-05" db="EMBL/GenBank/DDBJ databases">
        <title>A multi-omics perspective on studying reproductive biology in Daphnia sinensis.</title>
        <authorList>
            <person name="Jia J."/>
        </authorList>
    </citation>
    <scope>NUCLEOTIDE SEQUENCE [LARGE SCALE GENOMIC DNA]</scope>
    <source>
        <strain evidence="7 8">WSL</strain>
    </source>
</reference>
<dbReference type="EMBL" id="WJBH02000005">
    <property type="protein sequence ID" value="KAI9557854.1"/>
    <property type="molecule type" value="Genomic_DNA"/>
</dbReference>
<evidence type="ECO:0000256" key="5">
    <source>
        <dbReference type="SAM" id="MobiDB-lite"/>
    </source>
</evidence>
<feature type="compositionally biased region" description="Basic and acidic residues" evidence="5">
    <location>
        <begin position="9"/>
        <end position="21"/>
    </location>
</feature>
<keyword evidence="2" id="KW-0964">Secreted</keyword>
<dbReference type="InterPro" id="IPR008983">
    <property type="entry name" value="Tumour_necrosis_fac-like_dom"/>
</dbReference>
<gene>
    <name evidence="7" type="ORF">GHT06_014604</name>
</gene>
<dbReference type="InterPro" id="IPR001073">
    <property type="entry name" value="C1q_dom"/>
</dbReference>
<evidence type="ECO:0000313" key="8">
    <source>
        <dbReference type="Proteomes" id="UP000820818"/>
    </source>
</evidence>
<dbReference type="Proteomes" id="UP000820818">
    <property type="component" value="Linkage Group LG5"/>
</dbReference>
<dbReference type="SUPFAM" id="SSF57997">
    <property type="entry name" value="Tropomyosin"/>
    <property type="match status" value="1"/>
</dbReference>
<organism evidence="7 8">
    <name type="scientific">Daphnia sinensis</name>
    <dbReference type="NCBI Taxonomy" id="1820382"/>
    <lineage>
        <taxon>Eukaryota</taxon>
        <taxon>Metazoa</taxon>
        <taxon>Ecdysozoa</taxon>
        <taxon>Arthropoda</taxon>
        <taxon>Crustacea</taxon>
        <taxon>Branchiopoda</taxon>
        <taxon>Diplostraca</taxon>
        <taxon>Cladocera</taxon>
        <taxon>Anomopoda</taxon>
        <taxon>Daphniidae</taxon>
        <taxon>Daphnia</taxon>
        <taxon>Daphnia similis group</taxon>
    </lineage>
</organism>
<dbReference type="Pfam" id="PF00386">
    <property type="entry name" value="C1q"/>
    <property type="match status" value="1"/>
</dbReference>
<sequence>MCSGVNSHEIAKRKQDQRKYENTETAMANEIDNHQASKQTKNSSIALSFPAPQDNPVPYFQQVLMTVALVSSLTPVSPNKFLLSQDNPYDLTYYPRPAYGPGYVPFHIPPGSNAKSTLSDDFVQTRALGVIDLFLVTKLTTRVNKLEDALNYLNANSQATAGELRAIKSDLSKLEKTVDATKDKLATFKSDLDAVKRTVDATKNTVATIKRDVGTIRRDLDATKATVATLQTDLSSVKESVDETKTTVANLETDLSAVKETMQATVDQVSNIESDQSILKATVAGLSEPTSIGRMPTSCLDLQELGNVKSGLYNIKSSTKVGAVYCDFTKDPNDADFQQTIGSLNVQTAPVYFYVLRTTDLANSQATIPFDIENLNVGGAMDIATGTFTAPVDGTYFFSFSGTVTTPSVQLGAEVSGTFEVALQLNGNLVKKTVVRGSSVPHTLSHAVHLDATLNLKKGDQISLSSFDSDNTSLLEGGSSNSFTGMLLAEENFPTK</sequence>
<dbReference type="SMART" id="SM00110">
    <property type="entry name" value="C1Q"/>
    <property type="match status" value="1"/>
</dbReference>
<dbReference type="Gene3D" id="1.20.5.170">
    <property type="match status" value="1"/>
</dbReference>
<dbReference type="GO" id="GO:0005615">
    <property type="term" value="C:extracellular space"/>
    <property type="evidence" value="ECO:0007669"/>
    <property type="project" value="TreeGrafter"/>
</dbReference>
<accession>A0AAD5KQ50</accession>
<dbReference type="Gene3D" id="2.60.120.40">
    <property type="match status" value="1"/>
</dbReference>
<evidence type="ECO:0000256" key="2">
    <source>
        <dbReference type="ARBA" id="ARBA00022525"/>
    </source>
</evidence>
<comment type="subcellular location">
    <subcellularLocation>
        <location evidence="1">Secreted</location>
    </subcellularLocation>
</comment>
<evidence type="ECO:0000313" key="7">
    <source>
        <dbReference type="EMBL" id="KAI9557854.1"/>
    </source>
</evidence>
<keyword evidence="4" id="KW-0175">Coiled coil</keyword>
<proteinExistence type="predicted"/>
<dbReference type="Gene3D" id="1.10.287.540">
    <property type="entry name" value="Helix hairpin bin"/>
    <property type="match status" value="1"/>
</dbReference>
<keyword evidence="8" id="KW-1185">Reference proteome</keyword>
<dbReference type="PROSITE" id="PS50871">
    <property type="entry name" value="C1Q"/>
    <property type="match status" value="1"/>
</dbReference>
<dbReference type="SUPFAM" id="SSF49842">
    <property type="entry name" value="TNF-like"/>
    <property type="match status" value="1"/>
</dbReference>
<feature type="domain" description="C1q" evidence="6">
    <location>
        <begin position="346"/>
        <end position="494"/>
    </location>
</feature>
<name>A0AAD5KQ50_9CRUS</name>
<dbReference type="PANTHER" id="PTHR22923">
    <property type="entry name" value="CEREBELLIN-RELATED"/>
    <property type="match status" value="1"/>
</dbReference>
<evidence type="ECO:0000256" key="4">
    <source>
        <dbReference type="SAM" id="Coils"/>
    </source>
</evidence>
<dbReference type="PANTHER" id="PTHR22923:SF62">
    <property type="entry name" value="CVP18"/>
    <property type="match status" value="1"/>
</dbReference>
<feature type="coiled-coil region" evidence="4">
    <location>
        <begin position="234"/>
        <end position="268"/>
    </location>
</feature>
<evidence type="ECO:0000259" key="6">
    <source>
        <dbReference type="PROSITE" id="PS50871"/>
    </source>
</evidence>
<comment type="caution">
    <text evidence="7">The sequence shown here is derived from an EMBL/GenBank/DDBJ whole genome shotgun (WGS) entry which is preliminary data.</text>
</comment>
<dbReference type="AlphaFoldDB" id="A0AAD5KQ50"/>
<evidence type="ECO:0000256" key="3">
    <source>
        <dbReference type="ARBA" id="ARBA00022729"/>
    </source>
</evidence>
<feature type="region of interest" description="Disordered" evidence="5">
    <location>
        <begin position="1"/>
        <end position="21"/>
    </location>
</feature>
<evidence type="ECO:0000256" key="1">
    <source>
        <dbReference type="ARBA" id="ARBA00004613"/>
    </source>
</evidence>
<protein>
    <submittedName>
        <fullName evidence="7">C1q and tumor necrosis factor-related protein-like protein 2</fullName>
    </submittedName>
</protein>